<keyword evidence="12" id="KW-1185">Reference proteome</keyword>
<gene>
    <name evidence="10" type="ORF">AAT16_04030</name>
    <name evidence="11" type="ORF">SAMN05216235_0043</name>
</gene>
<evidence type="ECO:0000313" key="10">
    <source>
        <dbReference type="EMBL" id="AKG73453.1"/>
    </source>
</evidence>
<dbReference type="RefSeq" id="WP_046789643.1">
    <property type="nucleotide sequence ID" value="NZ_CP011366.1"/>
</dbReference>
<dbReference type="GO" id="GO:0005886">
    <property type="term" value="C:plasma membrane"/>
    <property type="evidence" value="ECO:0007669"/>
    <property type="project" value="UniProtKB-ARBA"/>
</dbReference>
<evidence type="ECO:0000313" key="11">
    <source>
        <dbReference type="EMBL" id="SFK50807.1"/>
    </source>
</evidence>
<evidence type="ECO:0000256" key="2">
    <source>
        <dbReference type="ARBA" id="ARBA00011903"/>
    </source>
</evidence>
<evidence type="ECO:0000313" key="13">
    <source>
        <dbReference type="Proteomes" id="UP000183090"/>
    </source>
</evidence>
<evidence type="ECO:0000256" key="7">
    <source>
        <dbReference type="ARBA" id="ARBA00023137"/>
    </source>
</evidence>
<feature type="domain" description="AAA" evidence="9">
    <location>
        <begin position="60"/>
        <end position="177"/>
    </location>
</feature>
<dbReference type="NCBIfam" id="TIGR01007">
    <property type="entry name" value="eps_fam"/>
    <property type="match status" value="1"/>
</dbReference>
<dbReference type="InterPro" id="IPR050445">
    <property type="entry name" value="Bact_polysacc_biosynth/exp"/>
</dbReference>
<evidence type="ECO:0000313" key="12">
    <source>
        <dbReference type="Proteomes" id="UP000034029"/>
    </source>
</evidence>
<dbReference type="EMBL" id="CP011366">
    <property type="protein sequence ID" value="AKG73453.1"/>
    <property type="molecule type" value="Genomic_DNA"/>
</dbReference>
<reference evidence="12" key="2">
    <citation type="submission" date="2015-04" db="EMBL/GenBank/DDBJ databases">
        <title>Complete genome sequence of Salinicoccus halodurans strain H3B36, isolated from the Qaidam basin of China.</title>
        <authorList>
            <person name="Ma Y."/>
            <person name="Jiang K."/>
            <person name="Xue Y."/>
        </authorList>
    </citation>
    <scope>NUCLEOTIDE SEQUENCE [LARGE SCALE GENOMIC DNA]</scope>
    <source>
        <strain evidence="12">H3B36</strain>
    </source>
</reference>
<dbReference type="GO" id="GO:0005524">
    <property type="term" value="F:ATP binding"/>
    <property type="evidence" value="ECO:0007669"/>
    <property type="project" value="UniProtKB-KW"/>
</dbReference>
<evidence type="ECO:0000256" key="1">
    <source>
        <dbReference type="ARBA" id="ARBA00007316"/>
    </source>
</evidence>
<evidence type="ECO:0000256" key="4">
    <source>
        <dbReference type="ARBA" id="ARBA00022741"/>
    </source>
</evidence>
<dbReference type="PANTHER" id="PTHR32309:SF13">
    <property type="entry name" value="FERRIC ENTEROBACTIN TRANSPORT PROTEIN FEPE"/>
    <property type="match status" value="1"/>
</dbReference>
<dbReference type="Pfam" id="PF13614">
    <property type="entry name" value="AAA_31"/>
    <property type="match status" value="1"/>
</dbReference>
<dbReference type="PANTHER" id="PTHR32309">
    <property type="entry name" value="TYROSINE-PROTEIN KINASE"/>
    <property type="match status" value="1"/>
</dbReference>
<accession>A0A0F7HJC4</accession>
<evidence type="ECO:0000256" key="8">
    <source>
        <dbReference type="ARBA" id="ARBA00051245"/>
    </source>
</evidence>
<evidence type="ECO:0000256" key="5">
    <source>
        <dbReference type="ARBA" id="ARBA00022777"/>
    </source>
</evidence>
<dbReference type="SUPFAM" id="SSF52540">
    <property type="entry name" value="P-loop containing nucleoside triphosphate hydrolases"/>
    <property type="match status" value="1"/>
</dbReference>
<dbReference type="InterPro" id="IPR005702">
    <property type="entry name" value="Wzc-like_C"/>
</dbReference>
<dbReference type="CDD" id="cd05387">
    <property type="entry name" value="BY-kinase"/>
    <property type="match status" value="1"/>
</dbReference>
<proteinExistence type="inferred from homology"/>
<keyword evidence="6" id="KW-0067">ATP-binding</keyword>
<dbReference type="GO" id="GO:0042802">
    <property type="term" value="F:identical protein binding"/>
    <property type="evidence" value="ECO:0007669"/>
    <property type="project" value="UniProtKB-ARBA"/>
</dbReference>
<evidence type="ECO:0000256" key="6">
    <source>
        <dbReference type="ARBA" id="ARBA00022840"/>
    </source>
</evidence>
<comment type="catalytic activity">
    <reaction evidence="8">
        <text>L-tyrosyl-[protein] + ATP = O-phospho-L-tyrosyl-[protein] + ADP + H(+)</text>
        <dbReference type="Rhea" id="RHEA:10596"/>
        <dbReference type="Rhea" id="RHEA-COMP:10136"/>
        <dbReference type="Rhea" id="RHEA-COMP:20101"/>
        <dbReference type="ChEBI" id="CHEBI:15378"/>
        <dbReference type="ChEBI" id="CHEBI:30616"/>
        <dbReference type="ChEBI" id="CHEBI:46858"/>
        <dbReference type="ChEBI" id="CHEBI:61978"/>
        <dbReference type="ChEBI" id="CHEBI:456216"/>
        <dbReference type="EC" id="2.7.10.2"/>
    </reaction>
</comment>
<protein>
    <recommendedName>
        <fullName evidence="2">non-specific protein-tyrosine kinase</fullName>
        <ecNumber evidence="2">2.7.10.2</ecNumber>
    </recommendedName>
</protein>
<evidence type="ECO:0000256" key="3">
    <source>
        <dbReference type="ARBA" id="ARBA00022679"/>
    </source>
</evidence>
<dbReference type="InterPro" id="IPR025669">
    <property type="entry name" value="AAA_dom"/>
</dbReference>
<dbReference type="EC" id="2.7.10.2" evidence="2"/>
<dbReference type="Proteomes" id="UP000034029">
    <property type="component" value="Chromosome"/>
</dbReference>
<evidence type="ECO:0000259" key="9">
    <source>
        <dbReference type="Pfam" id="PF13614"/>
    </source>
</evidence>
<keyword evidence="5" id="KW-0418">Kinase</keyword>
<dbReference type="Proteomes" id="UP000183090">
    <property type="component" value="Unassembled WGS sequence"/>
</dbReference>
<dbReference type="EMBL" id="FOTB01000001">
    <property type="protein sequence ID" value="SFK50807.1"/>
    <property type="molecule type" value="Genomic_DNA"/>
</dbReference>
<sequence>MFGKKNKHLDYTSGPRDLIVAKEPKSPISEQYRTIRTNITYSSVDTPIKSVLFTSSLPSAGKSTTAANVAIAYAQAGKKTLLLDADLRRPTTHYTFEMNNQKGLSTAIVNEMPLENVIKETEIENLDIVTSGPVPPNPSELIASNKMEHFFKTVTMQYDMVIVDSPPILAVTDGQLLSKLVDGTILVTNVESNNKDSLTHAKDLLHKADSNLIGVVLNNKKQKSSKDSYYYYYGNEK</sequence>
<keyword evidence="7" id="KW-0829">Tyrosine-protein kinase</keyword>
<keyword evidence="3" id="KW-0808">Transferase</keyword>
<dbReference type="KEGG" id="shv:AAT16_04030"/>
<dbReference type="Gene3D" id="3.40.50.300">
    <property type="entry name" value="P-loop containing nucleotide triphosphate hydrolases"/>
    <property type="match status" value="1"/>
</dbReference>
<reference evidence="11 13" key="3">
    <citation type="submission" date="2016-10" db="EMBL/GenBank/DDBJ databases">
        <authorList>
            <person name="Varghese N."/>
            <person name="Submissions S."/>
        </authorList>
    </citation>
    <scope>NUCLEOTIDE SEQUENCE [LARGE SCALE GENOMIC DNA]</scope>
    <source>
        <strain evidence="11 13">CGMCC 1.6501</strain>
    </source>
</reference>
<dbReference type="GO" id="GO:0004715">
    <property type="term" value="F:non-membrane spanning protein tyrosine kinase activity"/>
    <property type="evidence" value="ECO:0007669"/>
    <property type="project" value="UniProtKB-EC"/>
</dbReference>
<dbReference type="OrthoDB" id="9794577at2"/>
<comment type="similarity">
    <text evidence="1">Belongs to the CpsD/CapB family.</text>
</comment>
<keyword evidence="4" id="KW-0547">Nucleotide-binding</keyword>
<dbReference type="FunFam" id="3.40.50.300:FF:000527">
    <property type="entry name" value="Tyrosine-protein kinase etk"/>
    <property type="match status" value="1"/>
</dbReference>
<name>A0A0F7HJC4_9STAP</name>
<dbReference type="InterPro" id="IPR027417">
    <property type="entry name" value="P-loop_NTPase"/>
</dbReference>
<dbReference type="AlphaFoldDB" id="A0A0F7HJC4"/>
<organism evidence="11 13">
    <name type="scientific">Salinicoccus halodurans</name>
    <dbReference type="NCBI Taxonomy" id="407035"/>
    <lineage>
        <taxon>Bacteria</taxon>
        <taxon>Bacillati</taxon>
        <taxon>Bacillota</taxon>
        <taxon>Bacilli</taxon>
        <taxon>Bacillales</taxon>
        <taxon>Staphylococcaceae</taxon>
        <taxon>Salinicoccus</taxon>
    </lineage>
</organism>
<reference evidence="10 12" key="1">
    <citation type="journal article" date="2015" name="Int. J. Syst. Evol. Microbiol.">
        <title>Complete genome sequence of Salinicoccus halodurans H3B36, isolated from the Qaidam Basin in China.</title>
        <authorList>
            <person name="Jiang K."/>
            <person name="Xue Y."/>
            <person name="Ma Y."/>
        </authorList>
    </citation>
    <scope>NUCLEOTIDE SEQUENCE [LARGE SCALE GENOMIC DNA]</scope>
    <source>
        <strain evidence="10 12">H3B36</strain>
    </source>
</reference>